<reference evidence="3" key="2">
    <citation type="submission" date="2020-09" db="EMBL/GenBank/DDBJ databases">
        <authorList>
            <person name="Sun Q."/>
            <person name="Zhou Y."/>
        </authorList>
    </citation>
    <scope>NUCLEOTIDE SEQUENCE</scope>
    <source>
        <strain evidence="3">CGMCC 1.15095</strain>
    </source>
</reference>
<comment type="caution">
    <text evidence="3">The sequence shown here is derived from an EMBL/GenBank/DDBJ whole genome shotgun (WGS) entry which is preliminary data.</text>
</comment>
<feature type="signal peptide" evidence="2">
    <location>
        <begin position="1"/>
        <end position="21"/>
    </location>
</feature>
<dbReference type="AlphaFoldDB" id="A0A916X5I4"/>
<organism evidence="3 4">
    <name type="scientific">Novosphingobium endophyticum</name>
    <dbReference type="NCBI Taxonomy" id="1955250"/>
    <lineage>
        <taxon>Bacteria</taxon>
        <taxon>Pseudomonadati</taxon>
        <taxon>Pseudomonadota</taxon>
        <taxon>Alphaproteobacteria</taxon>
        <taxon>Sphingomonadales</taxon>
        <taxon>Sphingomonadaceae</taxon>
        <taxon>Novosphingobium</taxon>
    </lineage>
</organism>
<evidence type="ECO:0000256" key="1">
    <source>
        <dbReference type="SAM" id="MobiDB-lite"/>
    </source>
</evidence>
<gene>
    <name evidence="3" type="ORF">GCM10011494_15090</name>
</gene>
<keyword evidence="2" id="KW-0732">Signal</keyword>
<feature type="chain" id="PRO_5037918466" description="Transporter" evidence="2">
    <location>
        <begin position="22"/>
        <end position="301"/>
    </location>
</feature>
<accession>A0A916X5I4</accession>
<dbReference type="EMBL" id="BMHK01000007">
    <property type="protein sequence ID" value="GGB97587.1"/>
    <property type="molecule type" value="Genomic_DNA"/>
</dbReference>
<dbReference type="RefSeq" id="WP_188770072.1">
    <property type="nucleotide sequence ID" value="NZ_BMHK01000007.1"/>
</dbReference>
<feature type="region of interest" description="Disordered" evidence="1">
    <location>
        <begin position="22"/>
        <end position="46"/>
    </location>
</feature>
<keyword evidence="4" id="KW-1185">Reference proteome</keyword>
<sequence>MRRFIPGIVIAFGTTAASVVAQDTQMPESADRPSSDPSIEEGEARKDRITTAVGAAVVSTYISRGISFSEEPSLQAYVTVTVDVPELTGGAVTRVQVFVGNWNSIKLGPVEPTETGQLTRFYENDLYAGARLELGQRWTVSATYYRYESLSEAFEGYNDLELIVGFDDTGIWAGAIPLDAFSLSPSLRMVQEAGRPGRPDALYTQPSLSPSFNLGDPERPVRVSVPLVLGISDEYYDDVRGGHETVGFFRTGITIAGQPFADRIPALSVDGGVDVWFLNDRVANGLGNSELTGRVGIVWSF</sequence>
<proteinExistence type="predicted"/>
<evidence type="ECO:0008006" key="5">
    <source>
        <dbReference type="Google" id="ProtNLM"/>
    </source>
</evidence>
<evidence type="ECO:0000256" key="2">
    <source>
        <dbReference type="SAM" id="SignalP"/>
    </source>
</evidence>
<protein>
    <recommendedName>
        <fullName evidence="5">Transporter</fullName>
    </recommendedName>
</protein>
<dbReference type="Proteomes" id="UP000608154">
    <property type="component" value="Unassembled WGS sequence"/>
</dbReference>
<reference evidence="3" key="1">
    <citation type="journal article" date="2014" name="Int. J. Syst. Evol. Microbiol.">
        <title>Complete genome sequence of Corynebacterium casei LMG S-19264T (=DSM 44701T), isolated from a smear-ripened cheese.</title>
        <authorList>
            <consortium name="US DOE Joint Genome Institute (JGI-PGF)"/>
            <person name="Walter F."/>
            <person name="Albersmeier A."/>
            <person name="Kalinowski J."/>
            <person name="Ruckert C."/>
        </authorList>
    </citation>
    <scope>NUCLEOTIDE SEQUENCE</scope>
    <source>
        <strain evidence="3">CGMCC 1.15095</strain>
    </source>
</reference>
<evidence type="ECO:0000313" key="4">
    <source>
        <dbReference type="Proteomes" id="UP000608154"/>
    </source>
</evidence>
<name>A0A916X5I4_9SPHN</name>
<evidence type="ECO:0000313" key="3">
    <source>
        <dbReference type="EMBL" id="GGB97587.1"/>
    </source>
</evidence>